<keyword evidence="1" id="KW-0472">Membrane</keyword>
<reference evidence="2" key="1">
    <citation type="journal article" date="2021" name="Proc. Natl. Acad. Sci. U.S.A.">
        <title>A Catalog of Tens of Thousands of Viruses from Human Metagenomes Reveals Hidden Associations with Chronic Diseases.</title>
        <authorList>
            <person name="Tisza M.J."/>
            <person name="Buck C.B."/>
        </authorList>
    </citation>
    <scope>NUCLEOTIDE SEQUENCE</scope>
    <source>
        <strain evidence="2">Ct04y17</strain>
    </source>
</reference>
<organism evidence="2">
    <name type="scientific">Myoviridae sp. ct04y17</name>
    <dbReference type="NCBI Taxonomy" id="2827652"/>
    <lineage>
        <taxon>Viruses</taxon>
        <taxon>Duplodnaviria</taxon>
        <taxon>Heunggongvirae</taxon>
        <taxon>Uroviricota</taxon>
        <taxon>Caudoviricetes</taxon>
    </lineage>
</organism>
<sequence>MITIAWYNVVAIIVLILWLFWASNGKDGAFGLGAVVKLVVGIILGWNVLVVI</sequence>
<protein>
    <submittedName>
        <fullName evidence="2">Uncharacterized protein</fullName>
    </submittedName>
</protein>
<dbReference type="EMBL" id="BK032600">
    <property type="protein sequence ID" value="DAF50688.1"/>
    <property type="molecule type" value="Genomic_DNA"/>
</dbReference>
<proteinExistence type="predicted"/>
<keyword evidence="1" id="KW-0812">Transmembrane</keyword>
<evidence type="ECO:0000256" key="1">
    <source>
        <dbReference type="SAM" id="Phobius"/>
    </source>
</evidence>
<accession>A0A8S5SID2</accession>
<keyword evidence="1" id="KW-1133">Transmembrane helix</keyword>
<evidence type="ECO:0000313" key="2">
    <source>
        <dbReference type="EMBL" id="DAF50688.1"/>
    </source>
</evidence>
<feature type="transmembrane region" description="Helical" evidence="1">
    <location>
        <begin position="5"/>
        <end position="23"/>
    </location>
</feature>
<name>A0A8S5SID2_9CAUD</name>
<feature type="transmembrane region" description="Helical" evidence="1">
    <location>
        <begin position="29"/>
        <end position="51"/>
    </location>
</feature>